<dbReference type="PANTHER" id="PTHR47706">
    <property type="entry name" value="NMRA-LIKE FAMILY PROTEIN"/>
    <property type="match status" value="1"/>
</dbReference>
<dbReference type="InterPro" id="IPR008030">
    <property type="entry name" value="NmrA-like"/>
</dbReference>
<dbReference type="Gene3D" id="3.90.25.10">
    <property type="entry name" value="UDP-galactose 4-epimerase, domain 1"/>
    <property type="match status" value="1"/>
</dbReference>
<dbReference type="Pfam" id="PF05368">
    <property type="entry name" value="NmrA"/>
    <property type="match status" value="1"/>
</dbReference>
<evidence type="ECO:0000256" key="2">
    <source>
        <dbReference type="ARBA" id="ARBA00023002"/>
    </source>
</evidence>
<dbReference type="GO" id="GO:0016491">
    <property type="term" value="F:oxidoreductase activity"/>
    <property type="evidence" value="ECO:0007669"/>
    <property type="project" value="UniProtKB-KW"/>
</dbReference>
<dbReference type="EMBL" id="JXCE01000644">
    <property type="protein sequence ID" value="KPA36430.1"/>
    <property type="molecule type" value="Genomic_DNA"/>
</dbReference>
<feature type="domain" description="NmrA-like" evidence="3">
    <location>
        <begin position="3"/>
        <end position="241"/>
    </location>
</feature>
<dbReference type="SUPFAM" id="SSF51735">
    <property type="entry name" value="NAD(P)-binding Rossmann-fold domains"/>
    <property type="match status" value="1"/>
</dbReference>
<evidence type="ECO:0000313" key="5">
    <source>
        <dbReference type="Proteomes" id="UP000037904"/>
    </source>
</evidence>
<dbReference type="Gene3D" id="3.40.50.720">
    <property type="entry name" value="NAD(P)-binding Rossmann-like Domain"/>
    <property type="match status" value="1"/>
</dbReference>
<accession>A0A0M9ENM1</accession>
<gene>
    <name evidence="4" type="ORF">FLAG1_10803</name>
</gene>
<dbReference type="AlphaFoldDB" id="A0A0M9ENM1"/>
<evidence type="ECO:0000256" key="1">
    <source>
        <dbReference type="ARBA" id="ARBA00022857"/>
    </source>
</evidence>
<dbReference type="OrthoDB" id="419598at2759"/>
<keyword evidence="2" id="KW-0560">Oxidoreductase</keyword>
<comment type="caution">
    <text evidence="4">The sequence shown here is derived from an EMBL/GenBank/DDBJ whole genome shotgun (WGS) entry which is preliminary data.</text>
</comment>
<organism evidence="4 5">
    <name type="scientific">Fusarium langsethiae</name>
    <dbReference type="NCBI Taxonomy" id="179993"/>
    <lineage>
        <taxon>Eukaryota</taxon>
        <taxon>Fungi</taxon>
        <taxon>Dikarya</taxon>
        <taxon>Ascomycota</taxon>
        <taxon>Pezizomycotina</taxon>
        <taxon>Sordariomycetes</taxon>
        <taxon>Hypocreomycetidae</taxon>
        <taxon>Hypocreales</taxon>
        <taxon>Nectriaceae</taxon>
        <taxon>Fusarium</taxon>
    </lineage>
</organism>
<protein>
    <submittedName>
        <fullName evidence="4">Isoflavone reductase family protein</fullName>
    </submittedName>
</protein>
<keyword evidence="1" id="KW-0521">NADP</keyword>
<evidence type="ECO:0000259" key="3">
    <source>
        <dbReference type="Pfam" id="PF05368"/>
    </source>
</evidence>
<name>A0A0M9ENM1_FUSLA</name>
<dbReference type="Proteomes" id="UP000037904">
    <property type="component" value="Unassembled WGS sequence"/>
</dbReference>
<keyword evidence="5" id="KW-1185">Reference proteome</keyword>
<sequence length="322" mass="35544">MNVTIVGANGEVGLSTIAALAASSTKFNLTAIVRPASINKPEIEHIKKQGVSVVPINLENNHDELVKTLTGQDVVISGLVPFSPAPEIALANAAKEAGVKRFVPSSFGPSCPPTGVLILRDFKEIIINHVKKIYLPYTVIDVGLWYQVSLPALPSGKIDYALKFPTTMMAEDGSHASAITDLRDVGKYVANIITDERTLNKYVFAYNEVWTQEQIHGHLEKVSGEKIPRNKVTTKEIESTIATAQTTYDQGDKSLATLFPLVLPQYLNCEWFRQDNLPECAEYLGYLSTKDLYPDFETIKYVDYVDEVVAGKGKSIYANREF</sequence>
<proteinExistence type="predicted"/>
<dbReference type="InterPro" id="IPR051609">
    <property type="entry name" value="NmrA/Isoflavone_reductase-like"/>
</dbReference>
<reference evidence="4 5" key="1">
    <citation type="submission" date="2015-04" db="EMBL/GenBank/DDBJ databases">
        <title>The draft genome sequence of Fusarium langsethiae, a T-2/HT-2 mycotoxin producer.</title>
        <authorList>
            <person name="Lysoe E."/>
            <person name="Divon H.H."/>
            <person name="Terzi V."/>
            <person name="Orru L."/>
            <person name="Lamontanara A."/>
            <person name="Kolseth A.-K."/>
            <person name="Frandsen R.J."/>
            <person name="Nielsen K."/>
            <person name="Thrane U."/>
        </authorList>
    </citation>
    <scope>NUCLEOTIDE SEQUENCE [LARGE SCALE GENOMIC DNA]</scope>
    <source>
        <strain evidence="4 5">Fl201059</strain>
    </source>
</reference>
<dbReference type="InterPro" id="IPR036291">
    <property type="entry name" value="NAD(P)-bd_dom_sf"/>
</dbReference>
<dbReference type="PANTHER" id="PTHR47706:SF9">
    <property type="entry name" value="NMRA-LIKE DOMAIN-CONTAINING PROTEIN-RELATED"/>
    <property type="match status" value="1"/>
</dbReference>
<evidence type="ECO:0000313" key="4">
    <source>
        <dbReference type="EMBL" id="KPA36430.1"/>
    </source>
</evidence>